<keyword evidence="2" id="KW-0812">Transmembrane</keyword>
<dbReference type="AlphaFoldDB" id="A0A1Y1IRJ8"/>
<gene>
    <name evidence="4" type="ORF">KFL_016150010</name>
</gene>
<keyword evidence="4" id="KW-0808">Transferase</keyword>
<evidence type="ECO:0000313" key="4">
    <source>
        <dbReference type="EMBL" id="GAQ93525.1"/>
    </source>
</evidence>
<dbReference type="Gene3D" id="3.30.70.270">
    <property type="match status" value="1"/>
</dbReference>
<evidence type="ECO:0000313" key="5">
    <source>
        <dbReference type="Proteomes" id="UP000054558"/>
    </source>
</evidence>
<dbReference type="OMA" id="PTCRANG"/>
<keyword evidence="4" id="KW-0695">RNA-directed DNA polymerase</keyword>
<dbReference type="InterPro" id="IPR043128">
    <property type="entry name" value="Rev_trsase/Diguanyl_cyclase"/>
</dbReference>
<dbReference type="Gene3D" id="3.10.10.10">
    <property type="entry name" value="HIV Type 1 Reverse Transcriptase, subunit A, domain 1"/>
    <property type="match status" value="1"/>
</dbReference>
<keyword evidence="2" id="KW-0472">Membrane</keyword>
<dbReference type="OrthoDB" id="538944at2759"/>
<dbReference type="SUPFAM" id="SSF56672">
    <property type="entry name" value="DNA/RNA polymerases"/>
    <property type="match status" value="1"/>
</dbReference>
<dbReference type="PANTHER" id="PTHR33050">
    <property type="entry name" value="REVERSE TRANSCRIPTASE DOMAIN-CONTAINING PROTEIN"/>
    <property type="match status" value="1"/>
</dbReference>
<keyword evidence="4" id="KW-0548">Nucleotidyltransferase</keyword>
<dbReference type="Proteomes" id="UP000054558">
    <property type="component" value="Unassembled WGS sequence"/>
</dbReference>
<evidence type="ECO:0000259" key="3">
    <source>
        <dbReference type="Pfam" id="PF00078"/>
    </source>
</evidence>
<dbReference type="Pfam" id="PF00078">
    <property type="entry name" value="RVT_1"/>
    <property type="match status" value="1"/>
</dbReference>
<feature type="domain" description="Reverse transcriptase" evidence="3">
    <location>
        <begin position="255"/>
        <end position="383"/>
    </location>
</feature>
<feature type="region of interest" description="Disordered" evidence="1">
    <location>
        <begin position="21"/>
        <end position="63"/>
    </location>
</feature>
<dbReference type="InterPro" id="IPR043502">
    <property type="entry name" value="DNA/RNA_pol_sf"/>
</dbReference>
<proteinExistence type="predicted"/>
<reference evidence="4 5" key="1">
    <citation type="journal article" date="2014" name="Nat. Commun.">
        <title>Klebsormidium flaccidum genome reveals primary factors for plant terrestrial adaptation.</title>
        <authorList>
            <person name="Hori K."/>
            <person name="Maruyama F."/>
            <person name="Fujisawa T."/>
            <person name="Togashi T."/>
            <person name="Yamamoto N."/>
            <person name="Seo M."/>
            <person name="Sato S."/>
            <person name="Yamada T."/>
            <person name="Mori H."/>
            <person name="Tajima N."/>
            <person name="Moriyama T."/>
            <person name="Ikeuchi M."/>
            <person name="Watanabe M."/>
            <person name="Wada H."/>
            <person name="Kobayashi K."/>
            <person name="Saito M."/>
            <person name="Masuda T."/>
            <person name="Sasaki-Sekimoto Y."/>
            <person name="Mashiguchi K."/>
            <person name="Awai K."/>
            <person name="Shimojima M."/>
            <person name="Masuda S."/>
            <person name="Iwai M."/>
            <person name="Nobusawa T."/>
            <person name="Narise T."/>
            <person name="Kondo S."/>
            <person name="Saito H."/>
            <person name="Sato R."/>
            <person name="Murakawa M."/>
            <person name="Ihara Y."/>
            <person name="Oshima-Yamada Y."/>
            <person name="Ohtaka K."/>
            <person name="Satoh M."/>
            <person name="Sonobe K."/>
            <person name="Ishii M."/>
            <person name="Ohtani R."/>
            <person name="Kanamori-Sato M."/>
            <person name="Honoki R."/>
            <person name="Miyazaki D."/>
            <person name="Mochizuki H."/>
            <person name="Umetsu J."/>
            <person name="Higashi K."/>
            <person name="Shibata D."/>
            <person name="Kamiya Y."/>
            <person name="Sato N."/>
            <person name="Nakamura Y."/>
            <person name="Tabata S."/>
            <person name="Ida S."/>
            <person name="Kurokawa K."/>
            <person name="Ohta H."/>
        </authorList>
    </citation>
    <scope>NUCLEOTIDE SEQUENCE [LARGE SCALE GENOMIC DNA]</scope>
    <source>
        <strain evidence="4 5">NIES-2285</strain>
    </source>
</reference>
<sequence length="497" mass="54978">MLMHGNCNDRTVPPLATAASAPLDFEPCGQGAASEPLVPPEDAPDPSAVASEADSAADPGQGFESSMYEIDLEADPLANPSSSAGATEWGFEFFSRFTPRVAEAPSAEQITHDLKSLLTEIEAGPEVNAMQESELSAWSTAQCDPKKLERVRLMLRRTVGESKVEEWLSGEVPHPVEFPNHRSFYENAEFGIKTVGEMLVNNSVALCAPSQRKPKVVNPLGVVNLPQGRLVLDAGYINAFSKQHPFKYETLRDILTFLAANGFFSTWDFKAGYYHVLIHPRYRTYFGFKIGSAYFQYNAMCFRWSEACYAYTLITQEAAKELRVRGVPVSSYLDDGLTGDLSFALCLWLIVMIIRFLTLLGAVFSLPKCQFWPSQTGNWLGFVVDTQAQQFRVSEAKLAKVKVVLSELIDSADVSTRLLAKVAGKIIAMGPAVLPASLYSRPLFQAMQGRLSWDSIFPTPMAAKNAARLFLERLDSWNGRRWFPRRVLIEAASDASV</sequence>
<name>A0A1Y1IRJ8_KLENI</name>
<protein>
    <submittedName>
        <fullName evidence="4">Reverse transcriptase</fullName>
    </submittedName>
</protein>
<accession>A0A1Y1IRJ8</accession>
<feature type="transmembrane region" description="Helical" evidence="2">
    <location>
        <begin position="341"/>
        <end position="366"/>
    </location>
</feature>
<keyword evidence="2" id="KW-1133">Transmembrane helix</keyword>
<feature type="compositionally biased region" description="Low complexity" evidence="1">
    <location>
        <begin position="45"/>
        <end position="59"/>
    </location>
</feature>
<dbReference type="InterPro" id="IPR000477">
    <property type="entry name" value="RT_dom"/>
</dbReference>
<dbReference type="EMBL" id="DF238564">
    <property type="protein sequence ID" value="GAQ93525.1"/>
    <property type="molecule type" value="Genomic_DNA"/>
</dbReference>
<dbReference type="PANTHER" id="PTHR33050:SF7">
    <property type="entry name" value="RIBONUCLEASE H"/>
    <property type="match status" value="1"/>
</dbReference>
<dbReference type="InterPro" id="IPR052055">
    <property type="entry name" value="Hepadnavirus_pol/RT"/>
</dbReference>
<dbReference type="GO" id="GO:0003964">
    <property type="term" value="F:RNA-directed DNA polymerase activity"/>
    <property type="evidence" value="ECO:0007669"/>
    <property type="project" value="UniProtKB-KW"/>
</dbReference>
<keyword evidence="5" id="KW-1185">Reference proteome</keyword>
<evidence type="ECO:0000256" key="2">
    <source>
        <dbReference type="SAM" id="Phobius"/>
    </source>
</evidence>
<evidence type="ECO:0000256" key="1">
    <source>
        <dbReference type="SAM" id="MobiDB-lite"/>
    </source>
</evidence>
<organism evidence="4 5">
    <name type="scientific">Klebsormidium nitens</name>
    <name type="common">Green alga</name>
    <name type="synonym">Ulothrix nitens</name>
    <dbReference type="NCBI Taxonomy" id="105231"/>
    <lineage>
        <taxon>Eukaryota</taxon>
        <taxon>Viridiplantae</taxon>
        <taxon>Streptophyta</taxon>
        <taxon>Klebsormidiophyceae</taxon>
        <taxon>Klebsormidiales</taxon>
        <taxon>Klebsormidiaceae</taxon>
        <taxon>Klebsormidium</taxon>
    </lineage>
</organism>